<reference evidence="4 5" key="1">
    <citation type="submission" date="2023-01" db="EMBL/GenBank/DDBJ databases">
        <title>Complete genome sequence of Marinomonas pontica strain 200518_36.</title>
        <authorList>
            <person name="Ueki S."/>
            <person name="Gajardo G."/>
            <person name="Maruyama F."/>
        </authorList>
    </citation>
    <scope>NUCLEOTIDE SEQUENCE [LARGE SCALE GENOMIC DNA]</scope>
    <source>
        <strain evidence="4 5">200518_36</strain>
    </source>
</reference>
<proteinExistence type="predicted"/>
<sequence>MIPFVSRSSATEQAVWIESLSKAMPSEHIVPFSDLTPEQKQQCDIAIVANPDPQDLMALPALKWVHSVWAGVERMVNELSSPHFSIVRLIDPNLARTMSEAVLAWTLFLHRDMPTYAKQQAQHQWSPLPMVLPKERRIGILGLGELGRVSASRLVENGFTVAGWSRHQKHIEGVECWCGDEGLVSLLSQSDIIVCLLPLTPETKGLLNRETLSHLPVGSSLINFARGAIIDDDALLLQLDRAALSHAVLDVFMHEPLPKDHPYWSHPSVSVLPHISAPTHPESASAIVAKNIENYRLTAEMPMLVDPILGY</sequence>
<protein>
    <submittedName>
        <fullName evidence="4">Glyoxylate/hydroxypyruvate reductase A</fullName>
    </submittedName>
</protein>
<dbReference type="InterPro" id="IPR006140">
    <property type="entry name" value="D-isomer_DH_NAD-bd"/>
</dbReference>
<dbReference type="PANTHER" id="PTHR43333:SF1">
    <property type="entry name" value="D-ISOMER SPECIFIC 2-HYDROXYACID DEHYDROGENASE NAD-BINDING DOMAIN-CONTAINING PROTEIN"/>
    <property type="match status" value="1"/>
</dbReference>
<evidence type="ECO:0000256" key="2">
    <source>
        <dbReference type="ARBA" id="ARBA00023027"/>
    </source>
</evidence>
<accession>A0ABM8FHU8</accession>
<keyword evidence="2" id="KW-0520">NAD</keyword>
<feature type="domain" description="D-isomer specific 2-hydroxyacid dehydrogenase NAD-binding" evidence="3">
    <location>
        <begin position="105"/>
        <end position="276"/>
    </location>
</feature>
<dbReference type="RefSeq" id="WP_338268220.1">
    <property type="nucleotide sequence ID" value="NZ_AP027271.1"/>
</dbReference>
<evidence type="ECO:0000313" key="4">
    <source>
        <dbReference type="EMBL" id="BDX03584.1"/>
    </source>
</evidence>
<dbReference type="Proteomes" id="UP001307608">
    <property type="component" value="Chromosome"/>
</dbReference>
<evidence type="ECO:0000313" key="5">
    <source>
        <dbReference type="Proteomes" id="UP001307608"/>
    </source>
</evidence>
<evidence type="ECO:0000256" key="1">
    <source>
        <dbReference type="ARBA" id="ARBA00023002"/>
    </source>
</evidence>
<dbReference type="CDD" id="cd12164">
    <property type="entry name" value="GDH_like_2"/>
    <property type="match status" value="1"/>
</dbReference>
<dbReference type="EMBL" id="AP027271">
    <property type="protein sequence ID" value="BDX03584.1"/>
    <property type="molecule type" value="Genomic_DNA"/>
</dbReference>
<evidence type="ECO:0000259" key="3">
    <source>
        <dbReference type="Pfam" id="PF02826"/>
    </source>
</evidence>
<dbReference type="InterPro" id="IPR036291">
    <property type="entry name" value="NAD(P)-bd_dom_sf"/>
</dbReference>
<keyword evidence="1" id="KW-0560">Oxidoreductase</keyword>
<gene>
    <name evidence="4" type="ORF">MACH16_23320</name>
</gene>
<keyword evidence="5" id="KW-1185">Reference proteome</keyword>
<dbReference type="Pfam" id="PF02826">
    <property type="entry name" value="2-Hacid_dh_C"/>
    <property type="match status" value="1"/>
</dbReference>
<dbReference type="Gene3D" id="3.40.50.720">
    <property type="entry name" value="NAD(P)-binding Rossmann-like Domain"/>
    <property type="match status" value="2"/>
</dbReference>
<dbReference type="SUPFAM" id="SSF51735">
    <property type="entry name" value="NAD(P)-binding Rossmann-fold domains"/>
    <property type="match status" value="1"/>
</dbReference>
<dbReference type="SUPFAM" id="SSF52283">
    <property type="entry name" value="Formate/glycerate dehydrogenase catalytic domain-like"/>
    <property type="match status" value="1"/>
</dbReference>
<organism evidence="4 5">
    <name type="scientific">Marinomonas pontica</name>
    <dbReference type="NCBI Taxonomy" id="264739"/>
    <lineage>
        <taxon>Bacteria</taxon>
        <taxon>Pseudomonadati</taxon>
        <taxon>Pseudomonadota</taxon>
        <taxon>Gammaproteobacteria</taxon>
        <taxon>Oceanospirillales</taxon>
        <taxon>Oceanospirillaceae</taxon>
        <taxon>Marinomonas</taxon>
    </lineage>
</organism>
<name>A0ABM8FHU8_9GAMM</name>
<dbReference type="PANTHER" id="PTHR43333">
    <property type="entry name" value="2-HACID_DH_C DOMAIN-CONTAINING PROTEIN"/>
    <property type="match status" value="1"/>
</dbReference>